<reference evidence="2 3" key="1">
    <citation type="submission" date="2019-04" db="EMBL/GenBank/DDBJ databases">
        <title>Draft genome of the big-headed turtle Platysternon megacephalum.</title>
        <authorList>
            <person name="Gong S."/>
        </authorList>
    </citation>
    <scope>NUCLEOTIDE SEQUENCE [LARGE SCALE GENOMIC DNA]</scope>
    <source>
        <strain evidence="2">DO16091913</strain>
        <tissue evidence="2">Muscle</tissue>
    </source>
</reference>
<reference evidence="2 3" key="2">
    <citation type="submission" date="2019-04" db="EMBL/GenBank/DDBJ databases">
        <title>The genome sequence of big-headed turtle.</title>
        <authorList>
            <person name="Gong S."/>
        </authorList>
    </citation>
    <scope>NUCLEOTIDE SEQUENCE [LARGE SCALE GENOMIC DNA]</scope>
    <source>
        <strain evidence="2">DO16091913</strain>
        <tissue evidence="2">Muscle</tissue>
    </source>
</reference>
<name>A0A4D9EJI7_9SAUR</name>
<evidence type="ECO:0000313" key="3">
    <source>
        <dbReference type="Proteomes" id="UP000297703"/>
    </source>
</evidence>
<feature type="compositionally biased region" description="Pro residues" evidence="1">
    <location>
        <begin position="8"/>
        <end position="18"/>
    </location>
</feature>
<accession>A0A4D9EJI7</accession>
<proteinExistence type="predicted"/>
<dbReference type="EMBL" id="QXTE01000039">
    <property type="protein sequence ID" value="TFK10679.1"/>
    <property type="molecule type" value="Genomic_DNA"/>
</dbReference>
<dbReference type="AlphaFoldDB" id="A0A4D9EJI7"/>
<sequence length="137" mass="15379">MRRLNAHPRPPMRPPTGKPRPDRDFNGRIQAKPEALFINCEESRKGTTQFLPHPVCLANSVAWIPSLPALQRARKIPPLAIIPPSCSDPQTAVGSLCTELMYLSILQDTRPHTWLVLPKRYKPNCQRGTVAQAPDQE</sequence>
<gene>
    <name evidence="2" type="ORF">DR999_PMT06084</name>
</gene>
<organism evidence="2 3">
    <name type="scientific">Platysternon megacephalum</name>
    <name type="common">big-headed turtle</name>
    <dbReference type="NCBI Taxonomy" id="55544"/>
    <lineage>
        <taxon>Eukaryota</taxon>
        <taxon>Metazoa</taxon>
        <taxon>Chordata</taxon>
        <taxon>Craniata</taxon>
        <taxon>Vertebrata</taxon>
        <taxon>Euteleostomi</taxon>
        <taxon>Archelosauria</taxon>
        <taxon>Testudinata</taxon>
        <taxon>Testudines</taxon>
        <taxon>Cryptodira</taxon>
        <taxon>Durocryptodira</taxon>
        <taxon>Testudinoidea</taxon>
        <taxon>Platysternidae</taxon>
        <taxon>Platysternon</taxon>
    </lineage>
</organism>
<comment type="caution">
    <text evidence="2">The sequence shown here is derived from an EMBL/GenBank/DDBJ whole genome shotgun (WGS) entry which is preliminary data.</text>
</comment>
<evidence type="ECO:0000256" key="1">
    <source>
        <dbReference type="SAM" id="MobiDB-lite"/>
    </source>
</evidence>
<dbReference type="Proteomes" id="UP000297703">
    <property type="component" value="Unassembled WGS sequence"/>
</dbReference>
<protein>
    <submittedName>
        <fullName evidence="2">Acyl-coenzyme A thioesterase 9, mitochondrial</fullName>
    </submittedName>
</protein>
<feature type="region of interest" description="Disordered" evidence="1">
    <location>
        <begin position="1"/>
        <end position="26"/>
    </location>
</feature>
<keyword evidence="3" id="KW-1185">Reference proteome</keyword>
<evidence type="ECO:0000313" key="2">
    <source>
        <dbReference type="EMBL" id="TFK10679.1"/>
    </source>
</evidence>